<evidence type="ECO:0000256" key="6">
    <source>
        <dbReference type="ARBA" id="ARBA00023136"/>
    </source>
</evidence>
<dbReference type="CAZy" id="GT2">
    <property type="family name" value="Glycosyltransferase Family 2"/>
</dbReference>
<feature type="domain" description="Glycosyltransferase 2-like" evidence="8">
    <location>
        <begin position="136"/>
        <end position="344"/>
    </location>
</feature>
<dbReference type="STRING" id="397948.Cmaq_0335"/>
<dbReference type="CDD" id="cd06423">
    <property type="entry name" value="CESA_like"/>
    <property type="match status" value="1"/>
</dbReference>
<dbReference type="Proteomes" id="UP000001137">
    <property type="component" value="Chromosome"/>
</dbReference>
<reference evidence="9 10" key="1">
    <citation type="submission" date="2007-10" db="EMBL/GenBank/DDBJ databases">
        <title>Complete sequence of Caldivirga maquilingensis IC-167.</title>
        <authorList>
            <consortium name="US DOE Joint Genome Institute"/>
            <person name="Copeland A."/>
            <person name="Lucas S."/>
            <person name="Lapidus A."/>
            <person name="Barry K."/>
            <person name="Glavina del Rio T."/>
            <person name="Dalin E."/>
            <person name="Tice H."/>
            <person name="Pitluck S."/>
            <person name="Saunders E."/>
            <person name="Brettin T."/>
            <person name="Bruce D."/>
            <person name="Detter J.C."/>
            <person name="Han C."/>
            <person name="Schmutz J."/>
            <person name="Larimer F."/>
            <person name="Land M."/>
            <person name="Hauser L."/>
            <person name="Kyrpides N."/>
            <person name="Ivanova N."/>
            <person name="Biddle J.F."/>
            <person name="Zhang Z."/>
            <person name="Fitz-Gibbon S.T."/>
            <person name="Lowe T.M."/>
            <person name="Saltikov C."/>
            <person name="House C.H."/>
            <person name="Richardson P."/>
        </authorList>
    </citation>
    <scope>NUCLEOTIDE SEQUENCE [LARGE SCALE GENOMIC DNA]</scope>
    <source>
        <strain evidence="10">ATCC 700844 / DSM 13496 / JCM 10307 / IC-167</strain>
    </source>
</reference>
<dbReference type="PANTHER" id="PTHR43867:SF2">
    <property type="entry name" value="CELLULOSE SYNTHASE CATALYTIC SUBUNIT A [UDP-FORMING]"/>
    <property type="match status" value="1"/>
</dbReference>
<keyword evidence="3 9" id="KW-0808">Transferase</keyword>
<dbReference type="Pfam" id="PF13632">
    <property type="entry name" value="Glyco_trans_2_3"/>
    <property type="match status" value="1"/>
</dbReference>
<dbReference type="PANTHER" id="PTHR43867">
    <property type="entry name" value="CELLULOSE SYNTHASE CATALYTIC SUBUNIT A [UDP-FORMING]"/>
    <property type="match status" value="1"/>
</dbReference>
<dbReference type="GeneID" id="5709284"/>
<keyword evidence="2" id="KW-0328">Glycosyltransferase</keyword>
<evidence type="ECO:0000256" key="2">
    <source>
        <dbReference type="ARBA" id="ARBA00022676"/>
    </source>
</evidence>
<keyword evidence="4 7" id="KW-0812">Transmembrane</keyword>
<dbReference type="KEGG" id="cma:Cmaq_0335"/>
<keyword evidence="10" id="KW-1185">Reference proteome</keyword>
<feature type="transmembrane region" description="Helical" evidence="7">
    <location>
        <begin position="327"/>
        <end position="353"/>
    </location>
</feature>
<evidence type="ECO:0000256" key="5">
    <source>
        <dbReference type="ARBA" id="ARBA00022989"/>
    </source>
</evidence>
<evidence type="ECO:0000256" key="3">
    <source>
        <dbReference type="ARBA" id="ARBA00022679"/>
    </source>
</evidence>
<dbReference type="HOGENOM" id="CLU_041759_1_0_2"/>
<dbReference type="eggNOG" id="arCOG01391">
    <property type="taxonomic scope" value="Archaea"/>
</dbReference>
<evidence type="ECO:0000313" key="9">
    <source>
        <dbReference type="EMBL" id="ABW01181.1"/>
    </source>
</evidence>
<dbReference type="AlphaFoldDB" id="A8MB91"/>
<dbReference type="RefSeq" id="WP_012185401.1">
    <property type="nucleotide sequence ID" value="NC_009954.1"/>
</dbReference>
<dbReference type="GO" id="GO:0016020">
    <property type="term" value="C:membrane"/>
    <property type="evidence" value="ECO:0007669"/>
    <property type="project" value="UniProtKB-SubCell"/>
</dbReference>
<dbReference type="SUPFAM" id="SSF53448">
    <property type="entry name" value="Nucleotide-diphospho-sugar transferases"/>
    <property type="match status" value="1"/>
</dbReference>
<dbReference type="InterPro" id="IPR029044">
    <property type="entry name" value="Nucleotide-diphossugar_trans"/>
</dbReference>
<dbReference type="InterPro" id="IPR050321">
    <property type="entry name" value="Glycosyltr_2/OpgH_subfam"/>
</dbReference>
<gene>
    <name evidence="9" type="ordered locus">Cmaq_0335</name>
</gene>
<sequence>MINPLTAVVIVVTVLMIYPILILIYDIHNYLAYRRRGIRDEAVECINGLGALSIIIPTWHESMDAVVDAVKRALGFNWPGPIEVIVVSDDDEDYVNELKRRVTGLGDNVKVLRRINKNAGKAGAIDYGFRHSRGDYVLTMDVDSLIDSNFPLKACGLMTKSNAAAVAGRWFGYNTDTLISEAVTASMNLAVDTIQGGRRARGLPALVVGTGTMFKASALREVDGWSGSGPQDDIYIWLKLISRGFDVGFIDGKVVGVENPRTYSVFKFQQSKWAYGVADALRRMIRRLMSSGVSARVKFDALLLLTQYVTPALFILSSLIIGVTSILLGGFIGLATLPLLTLYGALALAYGYIPLRTGNGGLTPYSAGRSSAMVMAMSLQVLYSYIKGSLGLSFKGWDVTPKGGLTVIKALPIETIMMMTFTVLLILNLIHGYLSSSLWVAVGDASYIYVHYRFAREIL</sequence>
<dbReference type="GO" id="GO:0016757">
    <property type="term" value="F:glycosyltransferase activity"/>
    <property type="evidence" value="ECO:0007669"/>
    <property type="project" value="UniProtKB-KW"/>
</dbReference>
<proteinExistence type="predicted"/>
<feature type="transmembrane region" description="Helical" evidence="7">
    <location>
        <begin position="301"/>
        <end position="321"/>
    </location>
</feature>
<keyword evidence="6 7" id="KW-0472">Membrane</keyword>
<evidence type="ECO:0000256" key="4">
    <source>
        <dbReference type="ARBA" id="ARBA00022692"/>
    </source>
</evidence>
<accession>A8MB91</accession>
<dbReference type="EMBL" id="CP000852">
    <property type="protein sequence ID" value="ABW01181.1"/>
    <property type="molecule type" value="Genomic_DNA"/>
</dbReference>
<keyword evidence="5 7" id="KW-1133">Transmembrane helix</keyword>
<name>A8MB91_CALMQ</name>
<evidence type="ECO:0000256" key="7">
    <source>
        <dbReference type="SAM" id="Phobius"/>
    </source>
</evidence>
<evidence type="ECO:0000313" key="10">
    <source>
        <dbReference type="Proteomes" id="UP000001137"/>
    </source>
</evidence>
<evidence type="ECO:0000259" key="8">
    <source>
        <dbReference type="Pfam" id="PF13632"/>
    </source>
</evidence>
<evidence type="ECO:0000256" key="1">
    <source>
        <dbReference type="ARBA" id="ARBA00004141"/>
    </source>
</evidence>
<comment type="subcellular location">
    <subcellularLocation>
        <location evidence="1">Membrane</location>
        <topology evidence="1">Multi-pass membrane protein</topology>
    </subcellularLocation>
</comment>
<dbReference type="Gene3D" id="3.90.550.10">
    <property type="entry name" value="Spore Coat Polysaccharide Biosynthesis Protein SpsA, Chain A"/>
    <property type="match status" value="1"/>
</dbReference>
<feature type="transmembrane region" description="Helical" evidence="7">
    <location>
        <begin position="6"/>
        <end position="27"/>
    </location>
</feature>
<dbReference type="InterPro" id="IPR001173">
    <property type="entry name" value="Glyco_trans_2-like"/>
</dbReference>
<organism evidence="9 10">
    <name type="scientific">Caldivirga maquilingensis (strain ATCC 700844 / DSM 13496 / JCM 10307 / IC-167)</name>
    <dbReference type="NCBI Taxonomy" id="397948"/>
    <lineage>
        <taxon>Archaea</taxon>
        <taxon>Thermoproteota</taxon>
        <taxon>Thermoprotei</taxon>
        <taxon>Thermoproteales</taxon>
        <taxon>Thermoproteaceae</taxon>
        <taxon>Caldivirga</taxon>
    </lineage>
</organism>
<dbReference type="SMR" id="A8MB91"/>
<protein>
    <submittedName>
        <fullName evidence="9">Glycosyl transferase family 2</fullName>
    </submittedName>
</protein>
<dbReference type="OrthoDB" id="43988at2157"/>